<gene>
    <name evidence="1" type="ORF">HID58_081881</name>
</gene>
<dbReference type="PANTHER" id="PTHR31672:SF13">
    <property type="entry name" value="F-BOX PROTEIN CPR30-LIKE"/>
    <property type="match status" value="1"/>
</dbReference>
<evidence type="ECO:0008006" key="3">
    <source>
        <dbReference type="Google" id="ProtNLM"/>
    </source>
</evidence>
<proteinExistence type="predicted"/>
<dbReference type="InterPro" id="IPR050796">
    <property type="entry name" value="SCF_F-box_component"/>
</dbReference>
<organism evidence="1 2">
    <name type="scientific">Brassica napus</name>
    <name type="common">Rape</name>
    <dbReference type="NCBI Taxonomy" id="3708"/>
    <lineage>
        <taxon>Eukaryota</taxon>
        <taxon>Viridiplantae</taxon>
        <taxon>Streptophyta</taxon>
        <taxon>Embryophyta</taxon>
        <taxon>Tracheophyta</taxon>
        <taxon>Spermatophyta</taxon>
        <taxon>Magnoliopsida</taxon>
        <taxon>eudicotyledons</taxon>
        <taxon>Gunneridae</taxon>
        <taxon>Pentapetalae</taxon>
        <taxon>rosids</taxon>
        <taxon>malvids</taxon>
        <taxon>Brassicales</taxon>
        <taxon>Brassicaceae</taxon>
        <taxon>Brassiceae</taxon>
        <taxon>Brassica</taxon>
    </lineage>
</organism>
<dbReference type="EMBL" id="JAGKQM010000018">
    <property type="protein sequence ID" value="KAH0864670.1"/>
    <property type="molecule type" value="Genomic_DNA"/>
</dbReference>
<dbReference type="PANTHER" id="PTHR31672">
    <property type="entry name" value="BNACNNG10540D PROTEIN"/>
    <property type="match status" value="1"/>
</dbReference>
<reference evidence="1 2" key="1">
    <citation type="submission" date="2021-05" db="EMBL/GenBank/DDBJ databases">
        <title>Genome Assembly of Synthetic Allotetraploid Brassica napus Reveals Homoeologous Exchanges between Subgenomes.</title>
        <authorList>
            <person name="Davis J.T."/>
        </authorList>
    </citation>
    <scope>NUCLEOTIDE SEQUENCE [LARGE SCALE GENOMIC DNA]</scope>
    <source>
        <strain evidence="2">cv. Da-Ae</strain>
        <tissue evidence="1">Seedling</tissue>
    </source>
</reference>
<keyword evidence="2" id="KW-1185">Reference proteome</keyword>
<protein>
    <recommendedName>
        <fullName evidence="3">F-box domain-containing protein</fullName>
    </recommendedName>
</protein>
<evidence type="ECO:0000313" key="2">
    <source>
        <dbReference type="Proteomes" id="UP000824890"/>
    </source>
</evidence>
<accession>A0ABQ7Y914</accession>
<evidence type="ECO:0000313" key="1">
    <source>
        <dbReference type="EMBL" id="KAH0864670.1"/>
    </source>
</evidence>
<sequence length="914" mass="103375">MDGLPGHLLNKVLFKTDLRALAMLCCTNTSLQSHIHDPSFVSEYCSQIRSSLLYISSYGSTYLGCHHPHGGSRKKFRFLTRRDKRKQLGLVVNQLDRTTQNFKVVYIFEMAKTDETKNDGSIIAFNPETEQARLIQTDFPRGLTSRTLFASGVNSLTLVSANEKVIYVYALRNILSDPKWVLEKQIQNGVIDKNIVTWYVEAYNGKCLVLRTCYDGVVHVYDLSASKWAVMASVPIWYDANLDFFLFTPSLYSVVGLDDILACGDRGISSLSSIMTLVDRSSPENQLMKMSVDEKEEGSCGQDSLHGRSLAMMRCTNRSLQTHINDPYFESEYSFPVGSDLLHISTYGSRYVSYNPNGDSRSIKIKDSLRESHILASCSGLLLLVIDNLLCVLNPLTNKFRFFNQSRFMSFTGVPRRENKKHIGFALDEVDRTTQSFKVIHMIDVGRTYKFEINGGNSWRRLETTLSCHSSDLMKPPVYVDGISSVIVTQVGPPEANPQRSDGQKEALLLERSDLQRQCRDYNRVVHVYHLSANKWVAMGLVPGWCDANQDFFQFTRSVSSVVRLDEILACRNRRISSLSSIIALIDGSSSEEVENQLKKRSAEQNFLYEQSTNKKRRLLAWPSLEQGSLQDRSQSSGYVVLHKYITPIKSSLLHISTYGSPYLVYHHPHSGSRSHKTKNRLMECHILECCSGLLLLFIDGRLCVTNPIRKKFRFLTRRDKRKQLGLAVNQLDRTTQNFKVNPVYLNGSLHWLRNDGSIIAFNPETEQARLIQTDFPRGLTSRTLFAPGVNSLTLVSANENILSDPKWVLEKQIQNGVIDKIVTWYVEAYNGKCLVLRTCYDGVVHVYDLSASKWAVMGSVPTWCDANRDFFLFTPSSSSVVGLDEILACGDRRISSLRLIMGLVDGSSSEKVE</sequence>
<name>A0ABQ7Y914_BRANA</name>
<dbReference type="Proteomes" id="UP000824890">
    <property type="component" value="Unassembled WGS sequence"/>
</dbReference>
<comment type="caution">
    <text evidence="1">The sequence shown here is derived from an EMBL/GenBank/DDBJ whole genome shotgun (WGS) entry which is preliminary data.</text>
</comment>